<dbReference type="KEGG" id="fsy:FsymDg_2944"/>
<dbReference type="RefSeq" id="WP_013874168.1">
    <property type="nucleotide sequence ID" value="NC_015656.1"/>
</dbReference>
<feature type="site" description="Important for autoinhibition of adenylyltransferase activity" evidence="3">
    <location>
        <position position="56"/>
    </location>
</feature>
<evidence type="ECO:0000313" key="5">
    <source>
        <dbReference type="EMBL" id="AEH10267.1"/>
    </source>
</evidence>
<keyword evidence="2" id="KW-0547">Nucleotide-binding</keyword>
<evidence type="ECO:0000256" key="1">
    <source>
        <dbReference type="PIRSR" id="PIRSR640198-1"/>
    </source>
</evidence>
<dbReference type="PANTHER" id="PTHR13504:SF38">
    <property type="entry name" value="FIDO DOMAIN-CONTAINING PROTEIN"/>
    <property type="match status" value="1"/>
</dbReference>
<gene>
    <name evidence="5" type="ordered locus">FsymDg_2944</name>
</gene>
<dbReference type="STRING" id="656024.FsymDg_2944"/>
<dbReference type="InterPro" id="IPR003812">
    <property type="entry name" value="Fido"/>
</dbReference>
<evidence type="ECO:0000313" key="6">
    <source>
        <dbReference type="Proteomes" id="UP000001549"/>
    </source>
</evidence>
<dbReference type="HOGENOM" id="CLU_061806_0_0_11"/>
<dbReference type="AlphaFoldDB" id="F8B6Q3"/>
<dbReference type="PANTHER" id="PTHR13504">
    <property type="entry name" value="FIDO DOMAIN-CONTAINING PROTEIN DDB_G0283145"/>
    <property type="match status" value="1"/>
</dbReference>
<keyword evidence="2" id="KW-0067">ATP-binding</keyword>
<feature type="binding site" evidence="2">
    <location>
        <begin position="195"/>
        <end position="202"/>
    </location>
    <ligand>
        <name>ATP</name>
        <dbReference type="ChEBI" id="CHEBI:30616"/>
    </ligand>
</feature>
<protein>
    <submittedName>
        <fullName evidence="5">Filamentation induced by cAMP protein Fic</fullName>
    </submittedName>
</protein>
<evidence type="ECO:0000256" key="3">
    <source>
        <dbReference type="PIRSR" id="PIRSR640198-3"/>
    </source>
</evidence>
<accession>F8B6Q3</accession>
<dbReference type="SUPFAM" id="SSF140931">
    <property type="entry name" value="Fic-like"/>
    <property type="match status" value="1"/>
</dbReference>
<dbReference type="Gene3D" id="1.10.3290.10">
    <property type="entry name" value="Fido-like domain"/>
    <property type="match status" value="1"/>
</dbReference>
<dbReference type="EMBL" id="CP002801">
    <property type="protein sequence ID" value="AEH10267.1"/>
    <property type="molecule type" value="Genomic_DNA"/>
</dbReference>
<evidence type="ECO:0000259" key="4">
    <source>
        <dbReference type="PROSITE" id="PS51459"/>
    </source>
</evidence>
<dbReference type="eggNOG" id="COG3177">
    <property type="taxonomic scope" value="Bacteria"/>
</dbReference>
<organism evidence="5 6">
    <name type="scientific">Candidatus Protofrankia datiscae</name>
    <dbReference type="NCBI Taxonomy" id="2716812"/>
    <lineage>
        <taxon>Bacteria</taxon>
        <taxon>Bacillati</taxon>
        <taxon>Actinomycetota</taxon>
        <taxon>Actinomycetes</taxon>
        <taxon>Frankiales</taxon>
        <taxon>Frankiaceae</taxon>
        <taxon>Protofrankia</taxon>
    </lineage>
</organism>
<feature type="domain" description="Fido" evidence="4">
    <location>
        <begin position="107"/>
        <end position="263"/>
    </location>
</feature>
<feature type="active site" evidence="1">
    <location>
        <position position="191"/>
    </location>
</feature>
<dbReference type="InterPro" id="IPR040198">
    <property type="entry name" value="Fido_containing"/>
</dbReference>
<dbReference type="InterPro" id="IPR036597">
    <property type="entry name" value="Fido-like_dom_sf"/>
</dbReference>
<sequence length="381" mass="41839">MLFRVPAIDQADERVLAELERFRGELRHQVAEPRRWLGQLRRSLIAGAIRGSNTIEGYTVDMADAEAVAAGEEMPTARDAQTRAAVTGYADALTYVLQTARFEVFAFHPMLLSALHFMMLRGGLGSSPGRYRAGPIWVSGAPDNPPVYTGPDAERVPELMDELCQRLQSGDRDAPVFVRAAMAHLNLVSIHPWRDGNGRMARCLHTLVLARQLILAPEFSSIEEWLGSSPHNTAMYYAALGDAQGGSFQPERDAHGWLRFCLRAHHLQAQLVQRRLDIAAEIWKVLADQVAAAGLGERAVAALYATTRPEGARRATYIRDEGLTRDQAIRDLQGLKAAGLIEEAGHGRTQRYLAAGPAAQAERSVHAAIIAQPLRDPYGVD</sequence>
<proteinExistence type="predicted"/>
<name>F8B6Q3_9ACTN</name>
<dbReference type="GO" id="GO:0005524">
    <property type="term" value="F:ATP binding"/>
    <property type="evidence" value="ECO:0007669"/>
    <property type="project" value="UniProtKB-KW"/>
</dbReference>
<dbReference type="PROSITE" id="PS51459">
    <property type="entry name" value="FIDO"/>
    <property type="match status" value="1"/>
</dbReference>
<dbReference type="Pfam" id="PF02661">
    <property type="entry name" value="Fic"/>
    <property type="match status" value="1"/>
</dbReference>
<reference evidence="5 6" key="1">
    <citation type="submission" date="2011-05" db="EMBL/GenBank/DDBJ databases">
        <title>Complete sequence of chromosome of Frankia symbiont of Datisca glomerata.</title>
        <authorList>
            <consortium name="US DOE Joint Genome Institute"/>
            <person name="Lucas S."/>
            <person name="Han J."/>
            <person name="Lapidus A."/>
            <person name="Cheng J.-F."/>
            <person name="Goodwin L."/>
            <person name="Pitluck S."/>
            <person name="Peters L."/>
            <person name="Mikhailova N."/>
            <person name="Chertkov O."/>
            <person name="Teshima H."/>
            <person name="Han C."/>
            <person name="Tapia R."/>
            <person name="Land M."/>
            <person name="Hauser L."/>
            <person name="Kyrpides N."/>
            <person name="Ivanova N."/>
            <person name="Pagani I."/>
            <person name="Berry A."/>
            <person name="Pawlowski K."/>
            <person name="Persson T."/>
            <person name="Vanden Heuvel B."/>
            <person name="Benson D."/>
            <person name="Woyke T."/>
        </authorList>
    </citation>
    <scope>NUCLEOTIDE SEQUENCE [LARGE SCALE GENOMIC DNA]</scope>
    <source>
        <strain evidence="6">4085684</strain>
    </source>
</reference>
<evidence type="ECO:0000256" key="2">
    <source>
        <dbReference type="PIRSR" id="PIRSR640198-2"/>
    </source>
</evidence>
<dbReference type="Proteomes" id="UP000001549">
    <property type="component" value="Chromosome"/>
</dbReference>
<keyword evidence="6" id="KW-1185">Reference proteome</keyword>